<dbReference type="Pfam" id="PF02563">
    <property type="entry name" value="Poly_export"/>
    <property type="match status" value="1"/>
</dbReference>
<dbReference type="InterPro" id="IPR003715">
    <property type="entry name" value="Poly_export_N"/>
</dbReference>
<dbReference type="InterPro" id="IPR054765">
    <property type="entry name" value="SLBB_dom"/>
</dbReference>
<evidence type="ECO:0000256" key="1">
    <source>
        <dbReference type="ARBA" id="ARBA00004571"/>
    </source>
</evidence>
<evidence type="ECO:0000256" key="7">
    <source>
        <dbReference type="ARBA" id="ARBA00022729"/>
    </source>
</evidence>
<feature type="domain" description="SLBB" evidence="16">
    <location>
        <begin position="288"/>
        <end position="370"/>
    </location>
</feature>
<evidence type="ECO:0000313" key="17">
    <source>
        <dbReference type="EMBL" id="QRQ91388.1"/>
    </source>
</evidence>
<keyword evidence="18" id="KW-1185">Reference proteome</keyword>
<dbReference type="Gene3D" id="3.10.560.10">
    <property type="entry name" value="Outer membrane lipoprotein wza domain like"/>
    <property type="match status" value="2"/>
</dbReference>
<evidence type="ECO:0000256" key="8">
    <source>
        <dbReference type="ARBA" id="ARBA00023047"/>
    </source>
</evidence>
<evidence type="ECO:0000259" key="16">
    <source>
        <dbReference type="Pfam" id="PF22461"/>
    </source>
</evidence>
<name>A0ABX7HLS4_9BURK</name>
<dbReference type="Gene3D" id="3.30.1950.10">
    <property type="entry name" value="wza like domain"/>
    <property type="match status" value="1"/>
</dbReference>
<organism evidence="17 18">
    <name type="scientific">Cupriavidus oxalaticus</name>
    <dbReference type="NCBI Taxonomy" id="96344"/>
    <lineage>
        <taxon>Bacteria</taxon>
        <taxon>Pseudomonadati</taxon>
        <taxon>Pseudomonadota</taxon>
        <taxon>Betaproteobacteria</taxon>
        <taxon>Burkholderiales</taxon>
        <taxon>Burkholderiaceae</taxon>
        <taxon>Cupriavidus</taxon>
    </lineage>
</organism>
<gene>
    <name evidence="17" type="ORF">JTE92_00030</name>
</gene>
<keyword evidence="8" id="KW-0625">Polysaccharide transport</keyword>
<dbReference type="EMBL" id="CP069811">
    <property type="protein sequence ID" value="QRQ91388.1"/>
    <property type="molecule type" value="Genomic_DNA"/>
</dbReference>
<keyword evidence="7" id="KW-0732">Signal</keyword>
<keyword evidence="5" id="KW-0762">Sugar transport</keyword>
<evidence type="ECO:0000256" key="2">
    <source>
        <dbReference type="ARBA" id="ARBA00009450"/>
    </source>
</evidence>
<evidence type="ECO:0000256" key="6">
    <source>
        <dbReference type="ARBA" id="ARBA00022692"/>
    </source>
</evidence>
<feature type="domain" description="SLBB" evidence="16">
    <location>
        <begin position="202"/>
        <end position="281"/>
    </location>
</feature>
<keyword evidence="12" id="KW-0564">Palmitate</keyword>
<dbReference type="Proteomes" id="UP000623307">
    <property type="component" value="Chromosome 1"/>
</dbReference>
<evidence type="ECO:0000256" key="9">
    <source>
        <dbReference type="ARBA" id="ARBA00023065"/>
    </source>
</evidence>
<evidence type="ECO:0000256" key="14">
    <source>
        <dbReference type="ARBA" id="ARBA00023288"/>
    </source>
</evidence>
<keyword evidence="10" id="KW-0626">Porin</keyword>
<evidence type="ECO:0000256" key="4">
    <source>
        <dbReference type="ARBA" id="ARBA00022452"/>
    </source>
</evidence>
<keyword evidence="3" id="KW-0813">Transport</keyword>
<evidence type="ECO:0000256" key="5">
    <source>
        <dbReference type="ARBA" id="ARBA00022597"/>
    </source>
</evidence>
<evidence type="ECO:0000313" key="18">
    <source>
        <dbReference type="Proteomes" id="UP000623307"/>
    </source>
</evidence>
<evidence type="ECO:0000256" key="11">
    <source>
        <dbReference type="ARBA" id="ARBA00023136"/>
    </source>
</evidence>
<protein>
    <submittedName>
        <fullName evidence="17">Polysaccharide biosynthesis/export family protein</fullName>
    </submittedName>
</protein>
<dbReference type="PANTHER" id="PTHR33619">
    <property type="entry name" value="POLYSACCHARIDE EXPORT PROTEIN GFCE-RELATED"/>
    <property type="match status" value="1"/>
</dbReference>
<accession>A0ABX7HLS4</accession>
<evidence type="ECO:0000256" key="13">
    <source>
        <dbReference type="ARBA" id="ARBA00023237"/>
    </source>
</evidence>
<evidence type="ECO:0000256" key="3">
    <source>
        <dbReference type="ARBA" id="ARBA00022448"/>
    </source>
</evidence>
<evidence type="ECO:0000256" key="10">
    <source>
        <dbReference type="ARBA" id="ARBA00023114"/>
    </source>
</evidence>
<comment type="similarity">
    <text evidence="2">Belongs to the BexD/CtrA/VexA family.</text>
</comment>
<keyword evidence="11" id="KW-0472">Membrane</keyword>
<keyword evidence="4" id="KW-1134">Transmembrane beta strand</keyword>
<keyword evidence="13" id="KW-0998">Cell outer membrane</keyword>
<keyword evidence="9" id="KW-0406">Ion transport</keyword>
<dbReference type="InterPro" id="IPR049712">
    <property type="entry name" value="Poly_export"/>
</dbReference>
<dbReference type="PANTHER" id="PTHR33619:SF3">
    <property type="entry name" value="POLYSACCHARIDE EXPORT PROTEIN GFCE-RELATED"/>
    <property type="match status" value="1"/>
</dbReference>
<evidence type="ECO:0000259" key="15">
    <source>
        <dbReference type="Pfam" id="PF02563"/>
    </source>
</evidence>
<sequence>MGACPLREEIAVRSICSPDIQRPNQARRRGPAALLLPLLSAALLSACAASPGMVFDSSAPVKAVGPDAMPSVTPITLDLVRELRSKSKPANERVEELFAKAEPYRIGPGDIISVVVWDHPELVFPTQTYSPAASLEIPQSSGGSNLPGYVVSPQGDIQFPYAGVMKVSGKTANEVRSEMARILSRVVRNPQMTVRVLGFRSQRVYVDGEVRTPGMLAIDDAPMTLVEALNRAGGVLNLTGDNSRIRVTRGERSWYVNIPALLAKGVDPARIMLRSGDIVRVEQREDNKIFVTGEVARPSSLLMRNGRMTLNEALGDAGGVNPGTANAEQIFVIRKEPNGEPKVFHLDGTSPAALAIAEGFDLEPKDVVYVDARDLVRWSRVMNLLLPSTSLVGTASGLK</sequence>
<dbReference type="Pfam" id="PF22461">
    <property type="entry name" value="SLBB_2"/>
    <property type="match status" value="2"/>
</dbReference>
<proteinExistence type="inferred from homology"/>
<keyword evidence="14" id="KW-0449">Lipoprotein</keyword>
<reference evidence="17 18" key="1">
    <citation type="submission" date="2021-02" db="EMBL/GenBank/DDBJ databases">
        <title>Complete Genome Sequence of Cupriavidus oxalaticus Strain Ox1, a Soil Oxalate-Degrading Species.</title>
        <authorList>
            <person name="Palmieri F."/>
            <person name="Udriet P."/>
            <person name="Deuasquier M."/>
            <person name="Beaudoing E."/>
            <person name="Johnson S.L."/>
            <person name="Davenport K.W."/>
            <person name="Chain P.S."/>
            <person name="Bindschedler S."/>
            <person name="Junier P."/>
        </authorList>
    </citation>
    <scope>NUCLEOTIDE SEQUENCE [LARGE SCALE GENOMIC DNA]</scope>
    <source>
        <strain evidence="17 18">Ox1</strain>
    </source>
</reference>
<evidence type="ECO:0000256" key="12">
    <source>
        <dbReference type="ARBA" id="ARBA00023139"/>
    </source>
</evidence>
<comment type="subcellular location">
    <subcellularLocation>
        <location evidence="1">Cell outer membrane</location>
        <topology evidence="1">Multi-pass membrane protein</topology>
    </subcellularLocation>
</comment>
<keyword evidence="6" id="KW-0812">Transmembrane</keyword>
<feature type="domain" description="Polysaccharide export protein N-terminal" evidence="15">
    <location>
        <begin position="101"/>
        <end position="196"/>
    </location>
</feature>